<gene>
    <name evidence="4" type="ORF">CR938_09810</name>
</gene>
<dbReference type="Pfam" id="PF08668">
    <property type="entry name" value="HDOD"/>
    <property type="match status" value="1"/>
</dbReference>
<reference evidence="4" key="1">
    <citation type="submission" date="2017-10" db="EMBL/GenBank/DDBJ databases">
        <title>Whole genome sequencing of members of genus Pseudoxanthomonas.</title>
        <authorList>
            <person name="Kumar S."/>
            <person name="Bansal K."/>
            <person name="Kaur A."/>
            <person name="Patil P."/>
            <person name="Sharma S."/>
            <person name="Patil P.B."/>
        </authorList>
    </citation>
    <scope>NUCLEOTIDE SEQUENCE</scope>
    <source>
        <strain evidence="4">DSM 22914</strain>
    </source>
</reference>
<dbReference type="Gene3D" id="1.10.3210.10">
    <property type="entry name" value="Hypothetical protein af1432"/>
    <property type="match status" value="1"/>
</dbReference>
<dbReference type="Proteomes" id="UP000717981">
    <property type="component" value="Unassembled WGS sequence"/>
</dbReference>
<feature type="compositionally biased region" description="Acidic residues" evidence="1">
    <location>
        <begin position="67"/>
        <end position="76"/>
    </location>
</feature>
<dbReference type="AlphaFoldDB" id="A0A921THI5"/>
<dbReference type="InterPro" id="IPR052340">
    <property type="entry name" value="RNase_Y/CdgJ"/>
</dbReference>
<proteinExistence type="predicted"/>
<evidence type="ECO:0000259" key="3">
    <source>
        <dbReference type="PROSITE" id="PS51833"/>
    </source>
</evidence>
<comment type="caution">
    <text evidence="4">The sequence shown here is derived from an EMBL/GenBank/DDBJ whole genome shotgun (WGS) entry which is preliminary data.</text>
</comment>
<evidence type="ECO:0000256" key="2">
    <source>
        <dbReference type="SAM" id="Phobius"/>
    </source>
</evidence>
<keyword evidence="2" id="KW-0812">Transmembrane</keyword>
<evidence type="ECO:0000313" key="4">
    <source>
        <dbReference type="EMBL" id="KAF1688502.1"/>
    </source>
</evidence>
<keyword evidence="2" id="KW-0472">Membrane</keyword>
<feature type="domain" description="HDOD" evidence="3">
    <location>
        <begin position="124"/>
        <end position="313"/>
    </location>
</feature>
<keyword evidence="5" id="KW-1185">Reference proteome</keyword>
<dbReference type="SUPFAM" id="SSF109604">
    <property type="entry name" value="HD-domain/PDEase-like"/>
    <property type="match status" value="1"/>
</dbReference>
<dbReference type="PANTHER" id="PTHR33525">
    <property type="match status" value="1"/>
</dbReference>
<dbReference type="EMBL" id="PDWK01000047">
    <property type="protein sequence ID" value="KAF1688502.1"/>
    <property type="molecule type" value="Genomic_DNA"/>
</dbReference>
<protein>
    <submittedName>
        <fullName evidence="4">HDOD domain-containing protein</fullName>
    </submittedName>
</protein>
<dbReference type="PANTHER" id="PTHR33525:SF6">
    <property type="entry name" value="HDOD DOMAIN-CONTAINING PROTEIN"/>
    <property type="match status" value="1"/>
</dbReference>
<feature type="compositionally biased region" description="Low complexity" evidence="1">
    <location>
        <begin position="54"/>
        <end position="65"/>
    </location>
</feature>
<sequence length="345" mass="35605">MRSGQGMAMAGRTRTLGPAMGIAVLVAVLVAVAAGWLGVRGRRGAEAVPRMDRPGAAGTAAGHAAAAEDDPAGPAEEQDLLPERAIFGRLCAAGFGDAALEGTLLDEATAGEALERIHAHPRYIPRRPALLPQLTRAINDPGASAQSIAAIVARAPALAGNLLRVATSVVYRRGGVPVEQLDRAVTLLGTEGLRQAVMVALVQPVIGDDGTVYARCAARLWEHTALSARLAAGAGQGGDWHLAQLLALVYGLGALVVVQVLRDTWGRRGEHGVDADTLASLLAGWAARCALAISADWGLSGRVQQALEELAAGEADAPGELVRAVRHARTRALARMPAGPEPDRA</sequence>
<dbReference type="InterPro" id="IPR013976">
    <property type="entry name" value="HDOD"/>
</dbReference>
<feature type="compositionally biased region" description="Basic and acidic residues" evidence="1">
    <location>
        <begin position="44"/>
        <end position="53"/>
    </location>
</feature>
<evidence type="ECO:0000313" key="5">
    <source>
        <dbReference type="Proteomes" id="UP000717981"/>
    </source>
</evidence>
<evidence type="ECO:0000256" key="1">
    <source>
        <dbReference type="SAM" id="MobiDB-lite"/>
    </source>
</evidence>
<dbReference type="OrthoDB" id="8770724at2"/>
<organism evidence="4 5">
    <name type="scientific">Pseudoxanthomonas taiwanensis</name>
    <dbReference type="NCBI Taxonomy" id="176598"/>
    <lineage>
        <taxon>Bacteria</taxon>
        <taxon>Pseudomonadati</taxon>
        <taxon>Pseudomonadota</taxon>
        <taxon>Gammaproteobacteria</taxon>
        <taxon>Lysobacterales</taxon>
        <taxon>Lysobacteraceae</taxon>
        <taxon>Pseudoxanthomonas</taxon>
    </lineage>
</organism>
<accession>A0A921THI5</accession>
<dbReference type="PROSITE" id="PS51833">
    <property type="entry name" value="HDOD"/>
    <property type="match status" value="1"/>
</dbReference>
<feature type="region of interest" description="Disordered" evidence="1">
    <location>
        <begin position="44"/>
        <end position="76"/>
    </location>
</feature>
<name>A0A921THI5_9GAMM</name>
<keyword evidence="2" id="KW-1133">Transmembrane helix</keyword>
<feature type="transmembrane region" description="Helical" evidence="2">
    <location>
        <begin position="20"/>
        <end position="39"/>
    </location>
</feature>